<dbReference type="SUPFAM" id="SSF53850">
    <property type="entry name" value="Periplasmic binding protein-like II"/>
    <property type="match status" value="1"/>
</dbReference>
<proteinExistence type="inferred from homology"/>
<evidence type="ECO:0000256" key="8">
    <source>
        <dbReference type="ARBA" id="ARBA00022729"/>
    </source>
</evidence>
<dbReference type="GO" id="GO:0006817">
    <property type="term" value="P:phosphate ion transport"/>
    <property type="evidence" value="ECO:0007669"/>
    <property type="project" value="UniProtKB-UniRule"/>
</dbReference>
<evidence type="ECO:0000256" key="10">
    <source>
        <dbReference type="ARBA" id="ARBA00023139"/>
    </source>
</evidence>
<reference evidence="14" key="1">
    <citation type="journal article" date="2013" name="Int. J. Syst. Evol. Microbiol.">
        <title>Polycladomyces abyssicola gen. nov., sp. nov., a thermophilic filamentous bacterium isolated from hemipelagic sediment.</title>
        <authorList>
            <person name="Tsubouchi T."/>
            <person name="Shimane Y."/>
            <person name="Mori K."/>
            <person name="Usui K."/>
            <person name="Hiraki T."/>
            <person name="Tame A."/>
            <person name="Uematsu K."/>
            <person name="Maruyama T."/>
            <person name="Hatada Y."/>
        </authorList>
    </citation>
    <scope>NUCLEOTIDE SEQUENCE</scope>
    <source>
        <strain evidence="14">JIR-001</strain>
    </source>
</reference>
<comment type="similarity">
    <text evidence="3 12">Belongs to the PstS family.</text>
</comment>
<protein>
    <recommendedName>
        <fullName evidence="12">Phosphate-binding protein</fullName>
    </recommendedName>
</protein>
<keyword evidence="7 12" id="KW-0592">Phosphate transport</keyword>
<dbReference type="CDD" id="cd13653">
    <property type="entry name" value="PBP2_phosphate_like_1"/>
    <property type="match status" value="1"/>
</dbReference>
<accession>A0A8D5UFI9</accession>
<dbReference type="AlphaFoldDB" id="A0A8D5UFI9"/>
<dbReference type="PROSITE" id="PS51257">
    <property type="entry name" value="PROKAR_LIPOPROTEIN"/>
    <property type="match status" value="1"/>
</dbReference>
<keyword evidence="8" id="KW-0732">Signal</keyword>
<evidence type="ECO:0000256" key="5">
    <source>
        <dbReference type="ARBA" id="ARBA00022448"/>
    </source>
</evidence>
<dbReference type="GO" id="GO:0042301">
    <property type="term" value="F:phosphate ion binding"/>
    <property type="evidence" value="ECO:0007669"/>
    <property type="project" value="UniProtKB-UniRule"/>
</dbReference>
<dbReference type="Gene3D" id="3.40.190.10">
    <property type="entry name" value="Periplasmic binding protein-like II"/>
    <property type="match status" value="2"/>
</dbReference>
<evidence type="ECO:0000256" key="4">
    <source>
        <dbReference type="ARBA" id="ARBA00011529"/>
    </source>
</evidence>
<gene>
    <name evidence="14" type="ORF">JIR001_08500</name>
</gene>
<dbReference type="PANTHER" id="PTHR30570">
    <property type="entry name" value="PERIPLASMIC PHOSPHATE BINDING COMPONENT OF PHOSPHATE ABC TRANSPORTER"/>
    <property type="match status" value="1"/>
</dbReference>
<keyword evidence="11 12" id="KW-0449">Lipoprotein</keyword>
<evidence type="ECO:0000256" key="7">
    <source>
        <dbReference type="ARBA" id="ARBA00022592"/>
    </source>
</evidence>
<organism evidence="14 15">
    <name type="scientific">Polycladomyces abyssicola</name>
    <dbReference type="NCBI Taxonomy" id="1125966"/>
    <lineage>
        <taxon>Bacteria</taxon>
        <taxon>Bacillati</taxon>
        <taxon>Bacillota</taxon>
        <taxon>Bacilli</taxon>
        <taxon>Bacillales</taxon>
        <taxon>Thermoactinomycetaceae</taxon>
        <taxon>Polycladomyces</taxon>
    </lineage>
</organism>
<keyword evidence="15" id="KW-1185">Reference proteome</keyword>
<keyword evidence="10 12" id="KW-0564">Palmitate</keyword>
<dbReference type="InterPro" id="IPR024370">
    <property type="entry name" value="PBP_domain"/>
</dbReference>
<dbReference type="GO" id="GO:0005886">
    <property type="term" value="C:plasma membrane"/>
    <property type="evidence" value="ECO:0007669"/>
    <property type="project" value="UniProtKB-SubCell"/>
</dbReference>
<evidence type="ECO:0000256" key="2">
    <source>
        <dbReference type="ARBA" id="ARBA00004193"/>
    </source>
</evidence>
<comment type="function">
    <text evidence="12">Involved in the system for phosphate transport across the cytoplasmic membrane.</text>
</comment>
<comment type="subcellular location">
    <subcellularLocation>
        <location evidence="2 12">Cell membrane</location>
        <topology evidence="2 12">Lipid-anchor</topology>
    </subcellularLocation>
</comment>
<name>A0A8D5UFI9_9BACL</name>
<dbReference type="NCBIfam" id="TIGR02136">
    <property type="entry name" value="ptsS_2"/>
    <property type="match status" value="1"/>
</dbReference>
<dbReference type="KEGG" id="pabs:JIR001_08500"/>
<evidence type="ECO:0000256" key="3">
    <source>
        <dbReference type="ARBA" id="ARBA00008725"/>
    </source>
</evidence>
<sequence length="297" mass="32181">MWKKTLATISSMVLVFGLAVGCAKGNQQGGGAAGGKLTAVGSTAMQPLVEEAANQFMAQNPGTQITVQGGGSGAGLSAVLNGSADIGNSDLFAEEKKKDPTKMVDHRVFVVGMAPVVNPKVGIDNLTQQQLVDIFTGKIKNWREVGGPDQKIVLVNRPENSGTRATFVKYALNGANEYRGKDSIVQDSSGTVRKIVAETPGAIGYLAFSYFDKSIKPVKLDGVEPTNENVYTNKWKVWAYEHMYTNADGKNKELEEKFINFILTPEVQKNLVEKMGYIPMTEMKVERDAQGNVKNKK</sequence>
<evidence type="ECO:0000256" key="9">
    <source>
        <dbReference type="ARBA" id="ARBA00023136"/>
    </source>
</evidence>
<dbReference type="InterPro" id="IPR050811">
    <property type="entry name" value="Phosphate_ABC_transporter"/>
</dbReference>
<dbReference type="Pfam" id="PF12849">
    <property type="entry name" value="PBP_like_2"/>
    <property type="match status" value="1"/>
</dbReference>
<evidence type="ECO:0000256" key="1">
    <source>
        <dbReference type="ARBA" id="ARBA00002841"/>
    </source>
</evidence>
<dbReference type="FunFam" id="3.40.190.10:FF:000107">
    <property type="entry name" value="Phosphate ABC transporter, phosphate-binding protein"/>
    <property type="match status" value="1"/>
</dbReference>
<evidence type="ECO:0000259" key="13">
    <source>
        <dbReference type="Pfam" id="PF12849"/>
    </source>
</evidence>
<reference evidence="14" key="2">
    <citation type="journal article" date="2021" name="Microbiol. Resour. Announc.">
        <title>Complete Genome Sequence of Polycladomyces abyssicola JIR-001T, Isolated from Hemipelagic Sediment in Deep Seawater.</title>
        <authorList>
            <person name="Tsubouchi T."/>
            <person name="Kaneko Y."/>
        </authorList>
    </citation>
    <scope>NUCLEOTIDE SEQUENCE</scope>
    <source>
        <strain evidence="14">JIR-001</strain>
    </source>
</reference>
<dbReference type="EMBL" id="AP024601">
    <property type="protein sequence ID" value="BCU81067.1"/>
    <property type="molecule type" value="Genomic_DNA"/>
</dbReference>
<dbReference type="InterPro" id="IPR011862">
    <property type="entry name" value="Phos-bd"/>
</dbReference>
<evidence type="ECO:0000313" key="15">
    <source>
        <dbReference type="Proteomes" id="UP000677436"/>
    </source>
</evidence>
<evidence type="ECO:0000313" key="14">
    <source>
        <dbReference type="EMBL" id="BCU81067.1"/>
    </source>
</evidence>
<comment type="function">
    <text evidence="1">Part of the ABC transporter complex PstSACB involved in phosphate import.</text>
</comment>
<feature type="domain" description="PBP" evidence="13">
    <location>
        <begin position="27"/>
        <end position="266"/>
    </location>
</feature>
<keyword evidence="5 12" id="KW-0813">Transport</keyword>
<keyword evidence="6 12" id="KW-1003">Cell membrane</keyword>
<evidence type="ECO:0000256" key="12">
    <source>
        <dbReference type="RuleBase" id="RU367119"/>
    </source>
</evidence>
<dbReference type="RefSeq" id="WP_212774350.1">
    <property type="nucleotide sequence ID" value="NZ_AP024601.1"/>
</dbReference>
<comment type="subunit">
    <text evidence="4 12">The complex is composed of two ATP-binding proteins (PstB), two transmembrane proteins (PstC and PstA) and a solute-binding protein (PstS).</text>
</comment>
<evidence type="ECO:0000256" key="6">
    <source>
        <dbReference type="ARBA" id="ARBA00022475"/>
    </source>
</evidence>
<dbReference type="PANTHER" id="PTHR30570:SF4">
    <property type="entry name" value="PHOSPHATE-BINDING PROTEIN PSTS 1"/>
    <property type="match status" value="1"/>
</dbReference>
<keyword evidence="9" id="KW-0472">Membrane</keyword>
<dbReference type="Proteomes" id="UP000677436">
    <property type="component" value="Chromosome"/>
</dbReference>
<evidence type="ECO:0000256" key="11">
    <source>
        <dbReference type="ARBA" id="ARBA00023288"/>
    </source>
</evidence>